<keyword evidence="3" id="KW-0689">Ribosomal protein</keyword>
<dbReference type="AlphaFoldDB" id="C2MB53"/>
<accession>C2MB53</accession>
<dbReference type="PANTHER" id="PTHR43648">
    <property type="entry name" value="ELECTRON TRANSFER FLAVOPROTEIN BETA SUBUNIT LYSINE METHYLTRANSFERASE"/>
    <property type="match status" value="1"/>
</dbReference>
<comment type="caution">
    <text evidence="3">The sequence shown here is derived from an EMBL/GenBank/DDBJ whole genome shotgun (WGS) entry which is preliminary data.</text>
</comment>
<dbReference type="Gene3D" id="3.40.50.150">
    <property type="entry name" value="Vaccinia Virus protein VP39"/>
    <property type="match status" value="1"/>
</dbReference>
<dbReference type="GO" id="GO:0008276">
    <property type="term" value="F:protein methyltransferase activity"/>
    <property type="evidence" value="ECO:0007669"/>
    <property type="project" value="TreeGrafter"/>
</dbReference>
<sequence length="305" mass="33820">MYHHYTFTTEQLGETEWAMPLLAQMLADWGFESFQEEPDKGLLQAYISDDAWRESREIDSQLATDAGALTLYDIAWHYRHELAPSSDWLAAWRSTTFEPISLRGRMLVTTPELAPTLPTHELQLLIEAYNSFGSGEHHTTRMILEHLLDYDVTGAQVIDMGCGTGILGIAALLLGADSLVAIDISSECVTNTLHNLQLNGFAPTERISVLHGDAARLSAYPSKADLLFANIHRNIILQDLPSYVAAVRSGGEVWLSGFLLSDRTAICSGLASVGLEIIDEATSEEWLFVRTRKVRPKQSQDKASE</sequence>
<dbReference type="Pfam" id="PF06325">
    <property type="entry name" value="PrmA"/>
    <property type="match status" value="1"/>
</dbReference>
<dbReference type="eggNOG" id="COG2264">
    <property type="taxonomic scope" value="Bacteria"/>
</dbReference>
<evidence type="ECO:0000256" key="1">
    <source>
        <dbReference type="ARBA" id="ARBA00022603"/>
    </source>
</evidence>
<dbReference type="NCBIfam" id="NF001785">
    <property type="entry name" value="PRK00517.2-2"/>
    <property type="match status" value="1"/>
</dbReference>
<dbReference type="InterPro" id="IPR029063">
    <property type="entry name" value="SAM-dependent_MTases_sf"/>
</dbReference>
<organism evidence="3 4">
    <name type="scientific">Porphyromonas uenonis 60-3</name>
    <dbReference type="NCBI Taxonomy" id="596327"/>
    <lineage>
        <taxon>Bacteria</taxon>
        <taxon>Pseudomonadati</taxon>
        <taxon>Bacteroidota</taxon>
        <taxon>Bacteroidia</taxon>
        <taxon>Bacteroidales</taxon>
        <taxon>Porphyromonadaceae</taxon>
        <taxon>Porphyromonas</taxon>
    </lineage>
</organism>
<dbReference type="EMBL" id="ACLR01000120">
    <property type="protein sequence ID" value="EEK17005.1"/>
    <property type="molecule type" value="Genomic_DNA"/>
</dbReference>
<name>C2MB53_9PORP</name>
<keyword evidence="4" id="KW-1185">Reference proteome</keyword>
<dbReference type="STRING" id="596327.PORUE0001_0099"/>
<gene>
    <name evidence="3" type="primary">prmA</name>
    <name evidence="3" type="ORF">PORUE0001_0099</name>
</gene>
<dbReference type="EC" id="2.1.1.-" evidence="3"/>
<keyword evidence="3" id="KW-0687">Ribonucleoprotein</keyword>
<dbReference type="GO" id="GO:0005840">
    <property type="term" value="C:ribosome"/>
    <property type="evidence" value="ECO:0007669"/>
    <property type="project" value="UniProtKB-KW"/>
</dbReference>
<dbReference type="SUPFAM" id="SSF53335">
    <property type="entry name" value="S-adenosyl-L-methionine-dependent methyltransferases"/>
    <property type="match status" value="1"/>
</dbReference>
<dbReference type="PANTHER" id="PTHR43648:SF1">
    <property type="entry name" value="ELECTRON TRANSFER FLAVOPROTEIN BETA SUBUNIT LYSINE METHYLTRANSFERASE"/>
    <property type="match status" value="1"/>
</dbReference>
<dbReference type="CDD" id="cd02440">
    <property type="entry name" value="AdoMet_MTases"/>
    <property type="match status" value="1"/>
</dbReference>
<evidence type="ECO:0000256" key="2">
    <source>
        <dbReference type="ARBA" id="ARBA00022679"/>
    </source>
</evidence>
<protein>
    <submittedName>
        <fullName evidence="3">Ribosomal protein L11 methyltransferase</fullName>
        <ecNumber evidence="3">2.1.1.-</ecNumber>
    </submittedName>
</protein>
<keyword evidence="1 3" id="KW-0489">Methyltransferase</keyword>
<dbReference type="RefSeq" id="WP_007365150.1">
    <property type="nucleotide sequence ID" value="NZ_ACLR01000120.1"/>
</dbReference>
<dbReference type="Proteomes" id="UP000003303">
    <property type="component" value="Unassembled WGS sequence"/>
</dbReference>
<proteinExistence type="predicted"/>
<evidence type="ECO:0000313" key="4">
    <source>
        <dbReference type="Proteomes" id="UP000003303"/>
    </source>
</evidence>
<evidence type="ECO:0000313" key="3">
    <source>
        <dbReference type="EMBL" id="EEK17005.1"/>
    </source>
</evidence>
<reference evidence="3 4" key="1">
    <citation type="submission" date="2009-04" db="EMBL/GenBank/DDBJ databases">
        <authorList>
            <person name="Sebastian Y."/>
            <person name="Madupu R."/>
            <person name="Durkin A.S."/>
            <person name="Torralba M."/>
            <person name="Methe B."/>
            <person name="Sutton G.G."/>
            <person name="Strausberg R.L."/>
            <person name="Nelson K.E."/>
        </authorList>
    </citation>
    <scope>NUCLEOTIDE SEQUENCE [LARGE SCALE GENOMIC DNA]</scope>
    <source>
        <strain evidence="3 4">60-3</strain>
    </source>
</reference>
<dbReference type="GO" id="GO:0032259">
    <property type="term" value="P:methylation"/>
    <property type="evidence" value="ECO:0007669"/>
    <property type="project" value="UniProtKB-KW"/>
</dbReference>
<dbReference type="InterPro" id="IPR050078">
    <property type="entry name" value="Ribosomal_L11_MeTrfase_PrmA"/>
</dbReference>
<keyword evidence="2 3" id="KW-0808">Transferase</keyword>
<dbReference type="OrthoDB" id="9785995at2"/>